<dbReference type="GO" id="GO:0006355">
    <property type="term" value="P:regulation of DNA-templated transcription"/>
    <property type="evidence" value="ECO:0007669"/>
    <property type="project" value="InterPro"/>
</dbReference>
<organism evidence="2 3">
    <name type="scientific">Ralstonia pickettii OR214</name>
    <dbReference type="NCBI Taxonomy" id="1264675"/>
    <lineage>
        <taxon>Bacteria</taxon>
        <taxon>Pseudomonadati</taxon>
        <taxon>Pseudomonadota</taxon>
        <taxon>Betaproteobacteria</taxon>
        <taxon>Burkholderiales</taxon>
        <taxon>Burkholderiaceae</taxon>
        <taxon>Ralstonia</taxon>
    </lineage>
</organism>
<feature type="domain" description="Arc-like DNA binding" evidence="1">
    <location>
        <begin position="3"/>
        <end position="39"/>
    </location>
</feature>
<accession>R0DTW3</accession>
<dbReference type="InterPro" id="IPR005569">
    <property type="entry name" value="Arc_DNA-bd_dom"/>
</dbReference>
<proteinExistence type="predicted"/>
<reference evidence="2 3" key="1">
    <citation type="journal article" date="2013" name="Genome Announc.">
        <title>Draft Genome Sequence for Ralstonia sp. Strain OR214, a Bacterium with Potential for Bioremediation.</title>
        <authorList>
            <person name="Utturkar S.M."/>
            <person name="Bollmann A."/>
            <person name="Brzoska R.M."/>
            <person name="Klingeman D.M."/>
            <person name="Epstein S.E."/>
            <person name="Palumbo A.V."/>
            <person name="Brown S.D."/>
        </authorList>
    </citation>
    <scope>NUCLEOTIDE SEQUENCE [LARGE SCALE GENOMIC DNA]</scope>
    <source>
        <strain evidence="2 3">OR214</strain>
    </source>
</reference>
<evidence type="ECO:0000259" key="1">
    <source>
        <dbReference type="Pfam" id="PF03869"/>
    </source>
</evidence>
<dbReference type="SUPFAM" id="SSF47598">
    <property type="entry name" value="Ribbon-helix-helix"/>
    <property type="match status" value="1"/>
</dbReference>
<dbReference type="InterPro" id="IPR013321">
    <property type="entry name" value="Arc_rbn_hlx_hlx"/>
</dbReference>
<name>R0DTW3_RALPI</name>
<dbReference type="Proteomes" id="UP000013280">
    <property type="component" value="Unassembled WGS sequence"/>
</dbReference>
<dbReference type="EMBL" id="APMQ01000008">
    <property type="protein sequence ID" value="ENZ76953.1"/>
    <property type="molecule type" value="Genomic_DNA"/>
</dbReference>
<evidence type="ECO:0000313" key="2">
    <source>
        <dbReference type="EMBL" id="ENZ76953.1"/>
    </source>
</evidence>
<dbReference type="Pfam" id="PF03869">
    <property type="entry name" value="Arc"/>
    <property type="match status" value="1"/>
</dbReference>
<protein>
    <recommendedName>
        <fullName evidence="1">Arc-like DNA binding domain-containing protein</fullName>
    </recommendedName>
</protein>
<dbReference type="InterPro" id="IPR010985">
    <property type="entry name" value="Ribbon_hlx_hlx"/>
</dbReference>
<sequence length="78" mass="8841">MKLRLPVELKDRLTALAKRNDRSLNAEVVRRLEGSLDGETTSGTTPPIDDQTLDVFAHTVADKVVQALDERERKQKRK</sequence>
<dbReference type="Gene3D" id="1.10.1220.10">
    <property type="entry name" value="Met repressor-like"/>
    <property type="match status" value="1"/>
</dbReference>
<dbReference type="GO" id="GO:0003677">
    <property type="term" value="F:DNA binding"/>
    <property type="evidence" value="ECO:0007669"/>
    <property type="project" value="InterPro"/>
</dbReference>
<comment type="caution">
    <text evidence="2">The sequence shown here is derived from an EMBL/GenBank/DDBJ whole genome shotgun (WGS) entry which is preliminary data.</text>
</comment>
<gene>
    <name evidence="2" type="ORF">OR214_03156</name>
</gene>
<evidence type="ECO:0000313" key="3">
    <source>
        <dbReference type="Proteomes" id="UP000013280"/>
    </source>
</evidence>
<dbReference type="AlphaFoldDB" id="R0DTW3"/>